<protein>
    <submittedName>
        <fullName evidence="2">Uncharacterized protein</fullName>
    </submittedName>
</protein>
<reference evidence="2" key="1">
    <citation type="submission" date="2023-07" db="EMBL/GenBank/DDBJ databases">
        <authorList>
            <consortium name="AG Swart"/>
            <person name="Singh M."/>
            <person name="Singh A."/>
            <person name="Seah K."/>
            <person name="Emmerich C."/>
        </authorList>
    </citation>
    <scope>NUCLEOTIDE SEQUENCE</scope>
    <source>
        <strain evidence="2">DP1</strain>
    </source>
</reference>
<organism evidence="2 3">
    <name type="scientific">Euplotes crassus</name>
    <dbReference type="NCBI Taxonomy" id="5936"/>
    <lineage>
        <taxon>Eukaryota</taxon>
        <taxon>Sar</taxon>
        <taxon>Alveolata</taxon>
        <taxon>Ciliophora</taxon>
        <taxon>Intramacronucleata</taxon>
        <taxon>Spirotrichea</taxon>
        <taxon>Hypotrichia</taxon>
        <taxon>Euplotida</taxon>
        <taxon>Euplotidae</taxon>
        <taxon>Moneuplotes</taxon>
    </lineage>
</organism>
<dbReference type="AlphaFoldDB" id="A0AAD1UG98"/>
<feature type="compositionally biased region" description="Polar residues" evidence="1">
    <location>
        <begin position="59"/>
        <end position="77"/>
    </location>
</feature>
<gene>
    <name evidence="2" type="ORF">ECRASSUSDP1_LOCUS6003</name>
</gene>
<comment type="caution">
    <text evidence="2">The sequence shown here is derived from an EMBL/GenBank/DDBJ whole genome shotgun (WGS) entry which is preliminary data.</text>
</comment>
<evidence type="ECO:0000313" key="2">
    <source>
        <dbReference type="EMBL" id="CAI2364658.1"/>
    </source>
</evidence>
<evidence type="ECO:0000256" key="1">
    <source>
        <dbReference type="SAM" id="MobiDB-lite"/>
    </source>
</evidence>
<name>A0AAD1UG98_EUPCR</name>
<proteinExistence type="predicted"/>
<keyword evidence="3" id="KW-1185">Reference proteome</keyword>
<accession>A0AAD1UG98</accession>
<evidence type="ECO:0000313" key="3">
    <source>
        <dbReference type="Proteomes" id="UP001295684"/>
    </source>
</evidence>
<sequence length="454" mass="51788">MECVDHIKQECLCGDSTNIYKIRDEDLYRRFVDQIDASTSDGFKYKTDLNNLKKMHYSAPSSPRKNQSKTINPYGSSTSYKNDSIPISALQNITLVEQRYKKYPKTFKKNKKLKVPFESKVNSSCVHSPNSKLKLDACPSHDCYVCKINQNKNDNKYANSYSSVHESPKLTFGGYKFSHLHKFSTNKSREISKETAASYKAKMYKCVKLPLKARITESSIDRTDKSNRARQKIKIIDATEGDTEPNPSRLKQFDTSMVLPSLKKRRMYPLSSSSHKNHEKFRIMAYNQKACKNMSNLDFLPDVECIDASSVYRRNSHVSVYHNPKLCKSEMEGSFQISPMPSFCDPPVINLKERTNPRIQTRSKNSSRPIQSFGLSPEISQIHLAVSSAEVHASTNNISKIEVPNTGKVKKITLASKPKTVFTPIICHKPIKKKFMSDSKKRGINSDIIYDLKF</sequence>
<dbReference type="EMBL" id="CAMPGE010005817">
    <property type="protein sequence ID" value="CAI2364658.1"/>
    <property type="molecule type" value="Genomic_DNA"/>
</dbReference>
<dbReference type="Proteomes" id="UP001295684">
    <property type="component" value="Unassembled WGS sequence"/>
</dbReference>
<feature type="region of interest" description="Disordered" evidence="1">
    <location>
        <begin position="55"/>
        <end position="77"/>
    </location>
</feature>